<protein>
    <recommendedName>
        <fullName evidence="3">PIN domain-containing protein</fullName>
    </recommendedName>
</protein>
<name>A0ABP4WLX4_9ACTN</name>
<sequence length="186" mass="20289">MTAAAPGTQRRLFFDTMCLSHFARAERLDVLRDLTLDQDCWTTTVVRSELAAGAVHYPELAQTLSLDWLQIARLDAQDDLRCFATWAERLGAQTRDQGEASIFAAAERHSGIAITDDREATRVARRYGAEVHGTIWLLAAACRGGKFTVVNAGTVVDALRRKGARLPCTGDEFGRYAAGHGLLAGP</sequence>
<evidence type="ECO:0000313" key="2">
    <source>
        <dbReference type="Proteomes" id="UP001500655"/>
    </source>
</evidence>
<dbReference type="SUPFAM" id="SSF88723">
    <property type="entry name" value="PIN domain-like"/>
    <property type="match status" value="1"/>
</dbReference>
<dbReference type="RefSeq" id="WP_344082161.1">
    <property type="nucleotide sequence ID" value="NZ_BAAALS010000014.1"/>
</dbReference>
<reference evidence="2" key="1">
    <citation type="journal article" date="2019" name="Int. J. Syst. Evol. Microbiol.">
        <title>The Global Catalogue of Microorganisms (GCM) 10K type strain sequencing project: providing services to taxonomists for standard genome sequencing and annotation.</title>
        <authorList>
            <consortium name="The Broad Institute Genomics Platform"/>
            <consortium name="The Broad Institute Genome Sequencing Center for Infectious Disease"/>
            <person name="Wu L."/>
            <person name="Ma J."/>
        </authorList>
    </citation>
    <scope>NUCLEOTIDE SEQUENCE [LARGE SCALE GENOMIC DNA]</scope>
    <source>
        <strain evidence="2">JCM 13249</strain>
    </source>
</reference>
<dbReference type="Pfam" id="PF11848">
    <property type="entry name" value="DUF3368"/>
    <property type="match status" value="1"/>
</dbReference>
<organism evidence="1 2">
    <name type="scientific">Luedemannella helvata</name>
    <dbReference type="NCBI Taxonomy" id="349315"/>
    <lineage>
        <taxon>Bacteria</taxon>
        <taxon>Bacillati</taxon>
        <taxon>Actinomycetota</taxon>
        <taxon>Actinomycetes</taxon>
        <taxon>Micromonosporales</taxon>
        <taxon>Micromonosporaceae</taxon>
        <taxon>Luedemannella</taxon>
    </lineage>
</organism>
<dbReference type="InterPro" id="IPR021799">
    <property type="entry name" value="PIN-like_prokaryotic"/>
</dbReference>
<dbReference type="Proteomes" id="UP001500655">
    <property type="component" value="Unassembled WGS sequence"/>
</dbReference>
<comment type="caution">
    <text evidence="1">The sequence shown here is derived from an EMBL/GenBank/DDBJ whole genome shotgun (WGS) entry which is preliminary data.</text>
</comment>
<dbReference type="PANTHER" id="PTHR39550">
    <property type="entry name" value="SLL0658 PROTEIN"/>
    <property type="match status" value="1"/>
</dbReference>
<gene>
    <name evidence="1" type="ORF">GCM10009681_31360</name>
</gene>
<proteinExistence type="predicted"/>
<keyword evidence="2" id="KW-1185">Reference proteome</keyword>
<accession>A0ABP4WLX4</accession>
<evidence type="ECO:0000313" key="1">
    <source>
        <dbReference type="EMBL" id="GAA1757835.1"/>
    </source>
</evidence>
<dbReference type="InterPro" id="IPR029060">
    <property type="entry name" value="PIN-like_dom_sf"/>
</dbReference>
<evidence type="ECO:0008006" key="3">
    <source>
        <dbReference type="Google" id="ProtNLM"/>
    </source>
</evidence>
<dbReference type="EMBL" id="BAAALS010000014">
    <property type="protein sequence ID" value="GAA1757835.1"/>
    <property type="molecule type" value="Genomic_DNA"/>
</dbReference>
<dbReference type="PANTHER" id="PTHR39550:SF1">
    <property type="entry name" value="SLL0658 PROTEIN"/>
    <property type="match status" value="1"/>
</dbReference>